<feature type="region of interest" description="Disordered" evidence="1">
    <location>
        <begin position="107"/>
        <end position="140"/>
    </location>
</feature>
<organism evidence="2 3">
    <name type="scientific">Ancylostoma ceylanicum</name>
    <dbReference type="NCBI Taxonomy" id="53326"/>
    <lineage>
        <taxon>Eukaryota</taxon>
        <taxon>Metazoa</taxon>
        <taxon>Ecdysozoa</taxon>
        <taxon>Nematoda</taxon>
        <taxon>Chromadorea</taxon>
        <taxon>Rhabditida</taxon>
        <taxon>Rhabditina</taxon>
        <taxon>Rhabditomorpha</taxon>
        <taxon>Strongyloidea</taxon>
        <taxon>Ancylostomatidae</taxon>
        <taxon>Ancylostomatinae</taxon>
        <taxon>Ancylostoma</taxon>
    </lineage>
</organism>
<accession>A0A016V1J3</accession>
<sequence length="184" mass="20235">MGVEGGGLSAASGSTRRERVAHDGIVAAEANLVFFFDSCSSHLMLANKETINKTPEFVVLKRTPARAARSRRVLPGAAERPPQSTPTVVFLRNVQLKKFLEGGLWTRLRNGSNTPPRTSSPQSEPVATSKPVPDRKSKSAKRKRDCLTALIDVRDDDFMVFPCRSCSQIDIYYFCRDLHLAGSA</sequence>
<feature type="compositionally biased region" description="Polar residues" evidence="1">
    <location>
        <begin position="109"/>
        <end position="126"/>
    </location>
</feature>
<dbReference type="AlphaFoldDB" id="A0A016V1J3"/>
<comment type="caution">
    <text evidence="2">The sequence shown here is derived from an EMBL/GenBank/DDBJ whole genome shotgun (WGS) entry which is preliminary data.</text>
</comment>
<evidence type="ECO:0000256" key="1">
    <source>
        <dbReference type="SAM" id="MobiDB-lite"/>
    </source>
</evidence>
<keyword evidence="3" id="KW-1185">Reference proteome</keyword>
<name>A0A016V1J3_9BILA</name>
<reference evidence="3" key="1">
    <citation type="journal article" date="2015" name="Nat. Genet.">
        <title>The genome and transcriptome of the zoonotic hookworm Ancylostoma ceylanicum identify infection-specific gene families.</title>
        <authorList>
            <person name="Schwarz E.M."/>
            <person name="Hu Y."/>
            <person name="Antoshechkin I."/>
            <person name="Miller M.M."/>
            <person name="Sternberg P.W."/>
            <person name="Aroian R.V."/>
        </authorList>
    </citation>
    <scope>NUCLEOTIDE SEQUENCE</scope>
    <source>
        <strain evidence="3">HY135</strain>
    </source>
</reference>
<proteinExistence type="predicted"/>
<gene>
    <name evidence="2" type="primary">Acey_s0021.g280</name>
    <name evidence="2" type="ORF">Y032_0021g280</name>
</gene>
<protein>
    <submittedName>
        <fullName evidence="2">Uncharacterized protein</fullName>
    </submittedName>
</protein>
<evidence type="ECO:0000313" key="3">
    <source>
        <dbReference type="Proteomes" id="UP000024635"/>
    </source>
</evidence>
<evidence type="ECO:0000313" key="2">
    <source>
        <dbReference type="EMBL" id="EYC20568.1"/>
    </source>
</evidence>
<dbReference type="EMBL" id="JARK01001357">
    <property type="protein sequence ID" value="EYC20568.1"/>
    <property type="molecule type" value="Genomic_DNA"/>
</dbReference>
<dbReference type="Proteomes" id="UP000024635">
    <property type="component" value="Unassembled WGS sequence"/>
</dbReference>